<evidence type="ECO:0000256" key="3">
    <source>
        <dbReference type="ARBA" id="ARBA00023125"/>
    </source>
</evidence>
<accession>A0A5B8R5S6</accession>
<feature type="domain" description="HTH lysR-type" evidence="5">
    <location>
        <begin position="1"/>
        <end position="59"/>
    </location>
</feature>
<dbReference type="AlphaFoldDB" id="A0A5B8R5S6"/>
<dbReference type="Gene3D" id="1.10.10.10">
    <property type="entry name" value="Winged helix-like DNA-binding domain superfamily/Winged helix DNA-binding domain"/>
    <property type="match status" value="1"/>
</dbReference>
<dbReference type="Pfam" id="PF00126">
    <property type="entry name" value="HTH_1"/>
    <property type="match status" value="1"/>
</dbReference>
<organism evidence="6">
    <name type="scientific">uncultured organism</name>
    <dbReference type="NCBI Taxonomy" id="155900"/>
    <lineage>
        <taxon>unclassified sequences</taxon>
        <taxon>environmental samples</taxon>
    </lineage>
</organism>
<dbReference type="GO" id="GO:0006351">
    <property type="term" value="P:DNA-templated transcription"/>
    <property type="evidence" value="ECO:0007669"/>
    <property type="project" value="TreeGrafter"/>
</dbReference>
<dbReference type="InterPro" id="IPR036390">
    <property type="entry name" value="WH_DNA-bd_sf"/>
</dbReference>
<dbReference type="GO" id="GO:0003700">
    <property type="term" value="F:DNA-binding transcription factor activity"/>
    <property type="evidence" value="ECO:0007669"/>
    <property type="project" value="InterPro"/>
</dbReference>
<dbReference type="FunFam" id="3.40.190.290:FF:000001">
    <property type="entry name" value="Transcriptional regulator, LysR family"/>
    <property type="match status" value="1"/>
</dbReference>
<evidence type="ECO:0000256" key="1">
    <source>
        <dbReference type="ARBA" id="ARBA00009437"/>
    </source>
</evidence>
<dbReference type="PANTHER" id="PTHR30537:SF5">
    <property type="entry name" value="HTH-TYPE TRANSCRIPTIONAL ACTIVATOR TTDR-RELATED"/>
    <property type="match status" value="1"/>
</dbReference>
<evidence type="ECO:0000256" key="2">
    <source>
        <dbReference type="ARBA" id="ARBA00023015"/>
    </source>
</evidence>
<dbReference type="PANTHER" id="PTHR30537">
    <property type="entry name" value="HTH-TYPE TRANSCRIPTIONAL REGULATOR"/>
    <property type="match status" value="1"/>
</dbReference>
<dbReference type="InterPro" id="IPR000847">
    <property type="entry name" value="LysR_HTH_N"/>
</dbReference>
<reference evidence="6" key="1">
    <citation type="submission" date="2019-06" db="EMBL/GenBank/DDBJ databases">
        <authorList>
            <person name="Murdoch R.W."/>
            <person name="Fathepure B."/>
        </authorList>
    </citation>
    <scope>NUCLEOTIDE SEQUENCE</scope>
</reference>
<dbReference type="CDD" id="cd08422">
    <property type="entry name" value="PBP2_CrgA_like"/>
    <property type="match status" value="1"/>
</dbReference>
<protein>
    <submittedName>
        <fullName evidence="6">HTH-type transcriptional regulator DmlR</fullName>
    </submittedName>
</protein>
<dbReference type="PRINTS" id="PR00039">
    <property type="entry name" value="HTHLYSR"/>
</dbReference>
<dbReference type="SUPFAM" id="SSF46785">
    <property type="entry name" value="Winged helix' DNA-binding domain"/>
    <property type="match status" value="1"/>
</dbReference>
<dbReference type="EMBL" id="MN079081">
    <property type="protein sequence ID" value="QEA04229.1"/>
    <property type="molecule type" value="Genomic_DNA"/>
</dbReference>
<evidence type="ECO:0000256" key="4">
    <source>
        <dbReference type="ARBA" id="ARBA00023163"/>
    </source>
</evidence>
<gene>
    <name evidence="6" type="primary">dmlR_2</name>
    <name evidence="6" type="ORF">KBTEX_00533</name>
</gene>
<dbReference type="SUPFAM" id="SSF53850">
    <property type="entry name" value="Periplasmic binding protein-like II"/>
    <property type="match status" value="1"/>
</dbReference>
<dbReference type="Gene3D" id="3.40.190.290">
    <property type="match status" value="1"/>
</dbReference>
<name>A0A5B8R5S6_9ZZZZ</name>
<proteinExistence type="inferred from homology"/>
<keyword evidence="4" id="KW-0804">Transcription</keyword>
<dbReference type="GO" id="GO:0043565">
    <property type="term" value="F:sequence-specific DNA binding"/>
    <property type="evidence" value="ECO:0007669"/>
    <property type="project" value="TreeGrafter"/>
</dbReference>
<dbReference type="FunFam" id="1.10.10.10:FF:000001">
    <property type="entry name" value="LysR family transcriptional regulator"/>
    <property type="match status" value="1"/>
</dbReference>
<dbReference type="Pfam" id="PF03466">
    <property type="entry name" value="LysR_substrate"/>
    <property type="match status" value="1"/>
</dbReference>
<dbReference type="InterPro" id="IPR036388">
    <property type="entry name" value="WH-like_DNA-bd_sf"/>
</dbReference>
<evidence type="ECO:0000313" key="6">
    <source>
        <dbReference type="EMBL" id="QEA04229.1"/>
    </source>
</evidence>
<dbReference type="InterPro" id="IPR058163">
    <property type="entry name" value="LysR-type_TF_proteobact-type"/>
</dbReference>
<evidence type="ECO:0000259" key="5">
    <source>
        <dbReference type="PROSITE" id="PS50931"/>
    </source>
</evidence>
<dbReference type="InterPro" id="IPR005119">
    <property type="entry name" value="LysR_subst-bd"/>
</dbReference>
<dbReference type="PROSITE" id="PS50931">
    <property type="entry name" value="HTH_LYSR"/>
    <property type="match status" value="1"/>
</dbReference>
<comment type="similarity">
    <text evidence="1">Belongs to the LysR transcriptional regulatory family.</text>
</comment>
<keyword evidence="2" id="KW-0805">Transcription regulation</keyword>
<keyword evidence="3" id="KW-0238">DNA-binding</keyword>
<sequence>MDKAAEMMIFARAVEEGSFSAAARDLDLTPSAVSKQIRRLEDRLGARLFNRTTRRISLTEAGQAYYERCARIIQEIEEAEDAITALNENPRGRLRVAATVSFGRMEILPRINQYLERYPDINMEFELTDHHVDLVEEGIDVAIQWREQMEDPSLIARKLCVNRRIICAAPSYLERHGVPRTPEELLEHNCLTLSEMELFNDWEFEDAERGRRVLHVSGNFRANNVDALYQAALSGAGLARMSSWLVVPDIRAGRLVPVLPEYPHESSAFYVLYPHRRHLSRKVRTFVDFLVEVFTPVPPWEREGLEFDASEWRGRAEAVAAEERRES</sequence>